<evidence type="ECO:0000256" key="5">
    <source>
        <dbReference type="ARBA" id="ARBA00022989"/>
    </source>
</evidence>
<evidence type="ECO:0000256" key="4">
    <source>
        <dbReference type="ARBA" id="ARBA00022692"/>
    </source>
</evidence>
<keyword evidence="7 9" id="KW-0472">Membrane</keyword>
<comment type="subcellular location">
    <subcellularLocation>
        <location evidence="1 9">Cell membrane</location>
        <topology evidence="1 9">Multi-pass membrane protein</topology>
    </subcellularLocation>
</comment>
<dbReference type="GO" id="GO:0005886">
    <property type="term" value="C:plasma membrane"/>
    <property type="evidence" value="ECO:0007669"/>
    <property type="project" value="UniProtKB-SubCell"/>
</dbReference>
<dbReference type="PANTHER" id="PTHR11893">
    <property type="entry name" value="INNEXIN"/>
    <property type="match status" value="1"/>
</dbReference>
<name>H9C4R4_9ANNE</name>
<dbReference type="PROSITE" id="PS51013">
    <property type="entry name" value="PANNEXIN"/>
    <property type="match status" value="1"/>
</dbReference>
<evidence type="ECO:0000256" key="9">
    <source>
        <dbReference type="RuleBase" id="RU010713"/>
    </source>
</evidence>
<dbReference type="EMBL" id="JQ231020">
    <property type="protein sequence ID" value="AFC34075.1"/>
    <property type="molecule type" value="mRNA"/>
</dbReference>
<proteinExistence type="evidence at transcript level"/>
<dbReference type="Pfam" id="PF00876">
    <property type="entry name" value="Innexin"/>
    <property type="match status" value="1"/>
</dbReference>
<accession>H9C4R4</accession>
<gene>
    <name evidence="9" type="primary">inx</name>
</gene>
<organism evidence="10">
    <name type="scientific">Hirudo verbana</name>
    <dbReference type="NCBI Taxonomy" id="311461"/>
    <lineage>
        <taxon>Eukaryota</taxon>
        <taxon>Metazoa</taxon>
        <taxon>Spiralia</taxon>
        <taxon>Lophotrochozoa</taxon>
        <taxon>Annelida</taxon>
        <taxon>Clitellata</taxon>
        <taxon>Hirudinea</taxon>
        <taxon>Hirudinida</taxon>
        <taxon>Hirudiniformes</taxon>
        <taxon>Hirudinidae</taxon>
        <taxon>Hirudo</taxon>
    </lineage>
</organism>
<feature type="transmembrane region" description="Helical" evidence="9">
    <location>
        <begin position="122"/>
        <end position="144"/>
    </location>
</feature>
<evidence type="ECO:0000256" key="7">
    <source>
        <dbReference type="ARBA" id="ARBA00023136"/>
    </source>
</evidence>
<dbReference type="InterPro" id="IPR000990">
    <property type="entry name" value="Innexin"/>
</dbReference>
<evidence type="ECO:0000256" key="8">
    <source>
        <dbReference type="ARBA" id="ARBA00023303"/>
    </source>
</evidence>
<dbReference type="GO" id="GO:0005921">
    <property type="term" value="C:gap junction"/>
    <property type="evidence" value="ECO:0007669"/>
    <property type="project" value="UniProtKB-UniRule"/>
</dbReference>
<evidence type="ECO:0000313" key="10">
    <source>
        <dbReference type="EMBL" id="AFC34075.1"/>
    </source>
</evidence>
<feature type="transmembrane region" description="Helical" evidence="9">
    <location>
        <begin position="26"/>
        <end position="43"/>
    </location>
</feature>
<evidence type="ECO:0000256" key="3">
    <source>
        <dbReference type="ARBA" id="ARBA00022475"/>
    </source>
</evidence>
<comment type="function">
    <text evidence="9">Structural component of the gap junctions.</text>
</comment>
<feature type="transmembrane region" description="Helical" evidence="9">
    <location>
        <begin position="311"/>
        <end position="331"/>
    </location>
</feature>
<comment type="similarity">
    <text evidence="9">Belongs to the pannexin family.</text>
</comment>
<keyword evidence="6 9" id="KW-0406">Ion transport</keyword>
<keyword evidence="2 9" id="KW-0813">Transport</keyword>
<dbReference type="PANTHER" id="PTHR11893:SF36">
    <property type="entry name" value="INNEXIN-5"/>
    <property type="match status" value="1"/>
</dbReference>
<dbReference type="AlphaFoldDB" id="H9C4R4"/>
<protein>
    <recommendedName>
        <fullName evidence="9">Innexin</fullName>
    </recommendedName>
</protein>
<evidence type="ECO:0000256" key="6">
    <source>
        <dbReference type="ARBA" id="ARBA00023065"/>
    </source>
</evidence>
<keyword evidence="8 9" id="KW-0407">Ion channel</keyword>
<sequence length="428" mass="50219">MDRLLKSALTIREIKFRMDDDYVDRLTRQYTVIILICFGFLVSTKQFVGRPITCWCPAQFTDSHRDYADAICWVSNTYFLPIDDPVPQEKLQSYSRDQNHHHNHRAGDDINHRPAMISYYQWVPLILIFQGLLSFIPCLFWRFLNRRSGVNMTAVMDAARVCSQASYLEIREKAIRYVVNQMDRYLLAQREYRTGCVVRIKHFIAKACCLIGGKLYGNYLISCYMMIKILYVANAVGQLFLLDAFLKIDYHMYGVHIIERLAKGQDWGYPDRFPRVTLCEFELRSNNRVHSYVLQCALTINLFNEKLFTFLWFWFVFLAFATAINFLRWLFRSLYWPGHVQYVRKQIRVMDAAPREAGTLAKFAENYLRRDGMFIVRLIGMNMGEVVAGEVLCGLWNNYSPERRTLAEKPGRKNIVKNRANGGRLEVV</sequence>
<feature type="transmembrane region" description="Helical" evidence="9">
    <location>
        <begin position="229"/>
        <end position="246"/>
    </location>
</feature>
<keyword evidence="5 9" id="KW-1133">Transmembrane helix</keyword>
<dbReference type="PRINTS" id="PR01262">
    <property type="entry name" value="INNEXIN"/>
</dbReference>
<keyword evidence="3" id="KW-1003">Cell membrane</keyword>
<keyword evidence="4 9" id="KW-0812">Transmembrane</keyword>
<dbReference type="GO" id="GO:0034220">
    <property type="term" value="P:monoatomic ion transmembrane transport"/>
    <property type="evidence" value="ECO:0007669"/>
    <property type="project" value="UniProtKB-KW"/>
</dbReference>
<evidence type="ECO:0000256" key="1">
    <source>
        <dbReference type="ARBA" id="ARBA00004651"/>
    </source>
</evidence>
<reference evidence="10" key="1">
    <citation type="journal article" date="2012" name="Dev. Genes Evol.">
        <title>The medicinal leech genome encodes 21 innexin genes: different combinations are expressed by identified central neurons.</title>
        <authorList>
            <person name="Kandarian B."/>
            <person name="Sethi J."/>
            <person name="Wu A."/>
            <person name="Baker M."/>
            <person name="Yazdani N."/>
            <person name="Kym E."/>
            <person name="Sanchez A."/>
            <person name="Edsall L."/>
            <person name="Gaasterland T."/>
            <person name="Macagno E."/>
        </authorList>
    </citation>
    <scope>NUCLEOTIDE SEQUENCE</scope>
</reference>
<evidence type="ECO:0000256" key="2">
    <source>
        <dbReference type="ARBA" id="ARBA00022448"/>
    </source>
</evidence>